<feature type="binding site" evidence="9">
    <location>
        <begin position="65"/>
        <end position="66"/>
    </location>
    <ligand>
        <name>substrate</name>
    </ligand>
</feature>
<keyword evidence="7 9" id="KW-0067">ATP-binding</keyword>
<dbReference type="CDD" id="cd04250">
    <property type="entry name" value="AAK_NAGK-C"/>
    <property type="match status" value="1"/>
</dbReference>
<dbReference type="Pfam" id="PF00696">
    <property type="entry name" value="AA_kinase"/>
    <property type="match status" value="1"/>
</dbReference>
<evidence type="ECO:0000256" key="7">
    <source>
        <dbReference type="ARBA" id="ARBA00022840"/>
    </source>
</evidence>
<comment type="similarity">
    <text evidence="9">Belongs to the acetylglutamate kinase family. ArgB subfamily.</text>
</comment>
<protein>
    <recommendedName>
        <fullName evidence="9">Acetylglutamate kinase</fullName>
        <ecNumber evidence="9">2.7.2.8</ecNumber>
    </recommendedName>
    <alternativeName>
        <fullName evidence="9">N-acetyl-L-glutamate 5-phosphotransferase</fullName>
    </alternativeName>
    <alternativeName>
        <fullName evidence="9">NAG kinase</fullName>
        <shortName evidence="9">NAGK</shortName>
    </alternativeName>
</protein>
<gene>
    <name evidence="9" type="primary">argB</name>
    <name evidence="11" type="ORF">EDD60_10696</name>
</gene>
<dbReference type="Proteomes" id="UP000295515">
    <property type="component" value="Unassembled WGS sequence"/>
</dbReference>
<comment type="subcellular location">
    <subcellularLocation>
        <location evidence="9">Cytoplasm</location>
    </subcellularLocation>
</comment>
<keyword evidence="3 9" id="KW-0028">Amino-acid biosynthesis</keyword>
<feature type="binding site" evidence="9">
    <location>
        <position position="181"/>
    </location>
    <ligand>
        <name>substrate</name>
    </ligand>
</feature>
<dbReference type="InterPro" id="IPR001057">
    <property type="entry name" value="Glu/AcGlu_kinase"/>
</dbReference>
<organism evidence="11 12">
    <name type="scientific">Longibaculum muris</name>
    <dbReference type="NCBI Taxonomy" id="1796628"/>
    <lineage>
        <taxon>Bacteria</taxon>
        <taxon>Bacillati</taxon>
        <taxon>Bacillota</taxon>
        <taxon>Erysipelotrichia</taxon>
        <taxon>Erysipelotrichales</taxon>
        <taxon>Coprobacillaceae</taxon>
        <taxon>Longibaculum</taxon>
    </lineage>
</organism>
<dbReference type="EC" id="2.7.2.8" evidence="9"/>
<comment type="caution">
    <text evidence="11">The sequence shown here is derived from an EMBL/GenBank/DDBJ whole genome shotgun (WGS) entry which is preliminary data.</text>
</comment>
<dbReference type="GO" id="GO:0042450">
    <property type="term" value="P:L-arginine biosynthetic process via ornithine"/>
    <property type="evidence" value="ECO:0007669"/>
    <property type="project" value="UniProtKB-UniRule"/>
</dbReference>
<evidence type="ECO:0000256" key="3">
    <source>
        <dbReference type="ARBA" id="ARBA00022605"/>
    </source>
</evidence>
<comment type="function">
    <text evidence="9">Catalyzes the ATP-dependent phosphorylation of N-acetyl-L-glutamate.</text>
</comment>
<feature type="domain" description="Aspartate/glutamate/uridylate kinase" evidence="10">
    <location>
        <begin position="25"/>
        <end position="263"/>
    </location>
</feature>
<keyword evidence="9" id="KW-0963">Cytoplasm</keyword>
<dbReference type="EMBL" id="SMCQ01000006">
    <property type="protein sequence ID" value="TCW00756.1"/>
    <property type="molecule type" value="Genomic_DNA"/>
</dbReference>
<dbReference type="SUPFAM" id="SSF53633">
    <property type="entry name" value="Carbamate kinase-like"/>
    <property type="match status" value="1"/>
</dbReference>
<dbReference type="GO" id="GO:0003991">
    <property type="term" value="F:acetylglutamate kinase activity"/>
    <property type="evidence" value="ECO:0007669"/>
    <property type="project" value="UniProtKB-UniRule"/>
</dbReference>
<evidence type="ECO:0000256" key="2">
    <source>
        <dbReference type="ARBA" id="ARBA00022571"/>
    </source>
</evidence>
<evidence type="ECO:0000256" key="8">
    <source>
        <dbReference type="ARBA" id="ARBA00048141"/>
    </source>
</evidence>
<sequence>MDKNSIVKAEILSQALPYIQKYNNKIVVIKYGGNAMINEELKMNVINDVVLLSEIGVKVILVHGGGPEISGTLKKMNKESKFIHGLRYTDDETIDVVQMVLAGKTNKDLVKLIMQSGGNAVGISGIDNQLIVAKKHECEDDLGYVGDIDKINPNIILDMLEKGYIPVIASVGTDEEGHTYNINADTAAAEIAGALSAENMILVSDIPGLLFDKDDESTLIPLVHVYEVKGLEDKGIISGGMIPKVECCVRAIRQNVKKAVIIDGRIPHSILIEMLSKEGIGTMFKR</sequence>
<evidence type="ECO:0000256" key="5">
    <source>
        <dbReference type="ARBA" id="ARBA00022741"/>
    </source>
</evidence>
<dbReference type="GO" id="GO:0005737">
    <property type="term" value="C:cytoplasm"/>
    <property type="evidence" value="ECO:0007669"/>
    <property type="project" value="UniProtKB-SubCell"/>
</dbReference>
<keyword evidence="6 9" id="KW-0418">Kinase</keyword>
<dbReference type="Gene3D" id="3.40.1160.10">
    <property type="entry name" value="Acetylglutamate kinase-like"/>
    <property type="match status" value="1"/>
</dbReference>
<dbReference type="InterPro" id="IPR001048">
    <property type="entry name" value="Asp/Glu/Uridylate_kinase"/>
</dbReference>
<dbReference type="InterPro" id="IPR036393">
    <property type="entry name" value="AceGlu_kinase-like_sf"/>
</dbReference>
<name>A0A4R3Z6H1_9FIRM</name>
<evidence type="ECO:0000256" key="6">
    <source>
        <dbReference type="ARBA" id="ARBA00022777"/>
    </source>
</evidence>
<dbReference type="PRINTS" id="PR00474">
    <property type="entry name" value="GLU5KINASE"/>
</dbReference>
<dbReference type="GO" id="GO:0005524">
    <property type="term" value="F:ATP binding"/>
    <property type="evidence" value="ECO:0007669"/>
    <property type="project" value="UniProtKB-UniRule"/>
</dbReference>
<evidence type="ECO:0000313" key="11">
    <source>
        <dbReference type="EMBL" id="TCW00756.1"/>
    </source>
</evidence>
<dbReference type="UniPathway" id="UPA00068">
    <property type="reaction ID" value="UER00107"/>
</dbReference>
<accession>A0A4R3Z6H1</accession>
<reference evidence="11 12" key="1">
    <citation type="submission" date="2019-03" db="EMBL/GenBank/DDBJ databases">
        <title>Genomic Encyclopedia of Type Strains, Phase IV (KMG-IV): sequencing the most valuable type-strain genomes for metagenomic binning, comparative biology and taxonomic classification.</title>
        <authorList>
            <person name="Goeker M."/>
        </authorList>
    </citation>
    <scope>NUCLEOTIDE SEQUENCE [LARGE SCALE GENOMIC DNA]</scope>
    <source>
        <strain evidence="11 12">DSM 29487</strain>
    </source>
</reference>
<evidence type="ECO:0000256" key="1">
    <source>
        <dbReference type="ARBA" id="ARBA00004828"/>
    </source>
</evidence>
<dbReference type="InterPro" id="IPR041727">
    <property type="entry name" value="NAGK-C"/>
</dbReference>
<dbReference type="HAMAP" id="MF_00082">
    <property type="entry name" value="ArgB"/>
    <property type="match status" value="1"/>
</dbReference>
<keyword evidence="12" id="KW-1185">Reference proteome</keyword>
<keyword evidence="4 9" id="KW-0808">Transferase</keyword>
<dbReference type="PANTHER" id="PTHR23342">
    <property type="entry name" value="N-ACETYLGLUTAMATE SYNTHASE"/>
    <property type="match status" value="1"/>
</dbReference>
<dbReference type="InterPro" id="IPR037528">
    <property type="entry name" value="ArgB"/>
</dbReference>
<comment type="catalytic activity">
    <reaction evidence="8 9">
        <text>N-acetyl-L-glutamate + ATP = N-acetyl-L-glutamyl 5-phosphate + ADP</text>
        <dbReference type="Rhea" id="RHEA:14629"/>
        <dbReference type="ChEBI" id="CHEBI:30616"/>
        <dbReference type="ChEBI" id="CHEBI:44337"/>
        <dbReference type="ChEBI" id="CHEBI:57936"/>
        <dbReference type="ChEBI" id="CHEBI:456216"/>
        <dbReference type="EC" id="2.7.2.8"/>
    </reaction>
</comment>
<dbReference type="PIRSF" id="PIRSF000728">
    <property type="entry name" value="NAGK"/>
    <property type="match status" value="1"/>
</dbReference>
<evidence type="ECO:0000259" key="10">
    <source>
        <dbReference type="Pfam" id="PF00696"/>
    </source>
</evidence>
<dbReference type="AlphaFoldDB" id="A0A4R3Z6H1"/>
<dbReference type="FunFam" id="3.40.1160.10:FF:000004">
    <property type="entry name" value="Acetylglutamate kinase"/>
    <property type="match status" value="1"/>
</dbReference>
<dbReference type="PANTHER" id="PTHR23342:SF0">
    <property type="entry name" value="N-ACETYLGLUTAMATE SYNTHASE, MITOCHONDRIAL"/>
    <property type="match status" value="1"/>
</dbReference>
<keyword evidence="2 9" id="KW-0055">Arginine biosynthesis</keyword>
<feature type="binding site" evidence="9">
    <location>
        <position position="87"/>
    </location>
    <ligand>
        <name>substrate</name>
    </ligand>
</feature>
<dbReference type="GeneID" id="98915056"/>
<dbReference type="InterPro" id="IPR004662">
    <property type="entry name" value="AcgluKinase_fam"/>
</dbReference>
<proteinExistence type="inferred from homology"/>
<feature type="site" description="Transition state stabilizer" evidence="9">
    <location>
        <position position="30"/>
    </location>
</feature>
<feature type="site" description="Transition state stabilizer" evidence="9">
    <location>
        <position position="244"/>
    </location>
</feature>
<comment type="pathway">
    <text evidence="1 9">Amino-acid biosynthesis; L-arginine biosynthesis; N(2)-acetyl-L-ornithine from L-glutamate: step 2/4.</text>
</comment>
<evidence type="ECO:0000256" key="4">
    <source>
        <dbReference type="ARBA" id="ARBA00022679"/>
    </source>
</evidence>
<keyword evidence="5 9" id="KW-0547">Nucleotide-binding</keyword>
<dbReference type="RefSeq" id="WP_066446858.1">
    <property type="nucleotide sequence ID" value="NZ_CAUWFI010000019.1"/>
</dbReference>
<evidence type="ECO:0000256" key="9">
    <source>
        <dbReference type="HAMAP-Rule" id="MF_00082"/>
    </source>
</evidence>
<evidence type="ECO:0000313" key="12">
    <source>
        <dbReference type="Proteomes" id="UP000295515"/>
    </source>
</evidence>
<dbReference type="NCBIfam" id="TIGR00761">
    <property type="entry name" value="argB"/>
    <property type="match status" value="1"/>
</dbReference>